<dbReference type="PANTHER" id="PTHR14097:SF9">
    <property type="entry name" value="EPIMERASE, PUTATIVE (AFU_ORTHOLOGUE AFUA_8G07320)-RELATED"/>
    <property type="match status" value="1"/>
</dbReference>
<dbReference type="SUPFAM" id="SSF51735">
    <property type="entry name" value="NAD(P)-binding Rossmann-fold domains"/>
    <property type="match status" value="1"/>
</dbReference>
<feature type="domain" description="NAD(P)-binding" evidence="1">
    <location>
        <begin position="7"/>
        <end position="173"/>
    </location>
</feature>
<dbReference type="EMBL" id="AGUE01000019">
    <property type="protein sequence ID" value="EHL02811.1"/>
    <property type="molecule type" value="Genomic_DNA"/>
</dbReference>
<dbReference type="InterPro" id="IPR036291">
    <property type="entry name" value="NAD(P)-bd_dom_sf"/>
</dbReference>
<dbReference type="AlphaFoldDB" id="H0EFA9"/>
<evidence type="ECO:0000313" key="3">
    <source>
        <dbReference type="Proteomes" id="UP000005446"/>
    </source>
</evidence>
<dbReference type="InParanoid" id="H0EFA9"/>
<keyword evidence="3" id="KW-1185">Reference proteome</keyword>
<accession>H0EFA9</accession>
<reference evidence="2 3" key="1">
    <citation type="journal article" date="2012" name="Eukaryot. Cell">
        <title>Genome sequence of the fungus Glarea lozoyensis: the first genome sequence of a species from the Helotiaceae family.</title>
        <authorList>
            <person name="Youssar L."/>
            <person name="Gruening B.A."/>
            <person name="Erxleben A."/>
            <person name="Guenther S."/>
            <person name="Huettel W."/>
        </authorList>
    </citation>
    <scope>NUCLEOTIDE SEQUENCE [LARGE SCALE GENOMIC DNA]</scope>
    <source>
        <strain evidence="3">ATCC 74030 / MF5533</strain>
    </source>
</reference>
<dbReference type="PANTHER" id="PTHR14097">
    <property type="entry name" value="OXIDOREDUCTASE HTATIP2"/>
    <property type="match status" value="1"/>
</dbReference>
<protein>
    <recommendedName>
        <fullName evidence="1">NAD(P)-binding domain-containing protein</fullName>
    </recommendedName>
</protein>
<dbReference type="HOGENOM" id="CLU_071330_0_1_1"/>
<evidence type="ECO:0000259" key="1">
    <source>
        <dbReference type="Pfam" id="PF13460"/>
    </source>
</evidence>
<organism evidence="2 3">
    <name type="scientific">Glarea lozoyensis (strain ATCC 74030 / MF5533)</name>
    <dbReference type="NCBI Taxonomy" id="1104152"/>
    <lineage>
        <taxon>Eukaryota</taxon>
        <taxon>Fungi</taxon>
        <taxon>Dikarya</taxon>
        <taxon>Ascomycota</taxon>
        <taxon>Pezizomycotina</taxon>
        <taxon>Leotiomycetes</taxon>
        <taxon>Helotiales</taxon>
        <taxon>Helotiaceae</taxon>
        <taxon>Glarea</taxon>
    </lineage>
</organism>
<comment type="caution">
    <text evidence="2">The sequence shown here is derived from an EMBL/GenBank/DDBJ whole genome shotgun (WGS) entry which is preliminary data.</text>
</comment>
<sequence>MKLIVAGATGFVGSEVVAQAIAHKSITSVIALSRRPLSEPPFNHPKVKVVVLEDFEKGYTPEVIEQLKGAEGCCWALGAKSTGGDKTRRVNLNYALSACNAFRTLPLSSPTAKFRLAYTSGIITERDQDKNLWIMSDMRKIGGEAETKLIEYAKEADAFETFILRPGGIRPKEGKMLPDCIVGSFNVRVDEVAATLIDCAVRGDEGGRDTLENADIARRGRELLGRAAENVEGGFTDLHLRLAFGGRLISSGYFATYVRD</sequence>
<proteinExistence type="predicted"/>
<gene>
    <name evidence="2" type="ORF">M7I_1151</name>
</gene>
<name>H0EFA9_GLAL7</name>
<dbReference type="Proteomes" id="UP000005446">
    <property type="component" value="Unassembled WGS sequence"/>
</dbReference>
<dbReference type="InterPro" id="IPR016040">
    <property type="entry name" value="NAD(P)-bd_dom"/>
</dbReference>
<dbReference type="OrthoDB" id="3535423at2759"/>
<dbReference type="Pfam" id="PF13460">
    <property type="entry name" value="NAD_binding_10"/>
    <property type="match status" value="1"/>
</dbReference>
<dbReference type="Gene3D" id="3.40.50.720">
    <property type="entry name" value="NAD(P)-binding Rossmann-like Domain"/>
    <property type="match status" value="1"/>
</dbReference>
<evidence type="ECO:0000313" key="2">
    <source>
        <dbReference type="EMBL" id="EHL02811.1"/>
    </source>
</evidence>